<evidence type="ECO:0008006" key="5">
    <source>
        <dbReference type="Google" id="ProtNLM"/>
    </source>
</evidence>
<dbReference type="PROSITE" id="PS00409">
    <property type="entry name" value="PROKAR_NTER_METHYL"/>
    <property type="match status" value="1"/>
</dbReference>
<dbReference type="eggNOG" id="ENOG5031XT1">
    <property type="taxonomic scope" value="Bacteria"/>
</dbReference>
<dbReference type="STRING" id="694327.DFW101_1055"/>
<keyword evidence="2" id="KW-0812">Transmembrane</keyword>
<reference evidence="4" key="1">
    <citation type="journal article" date="2015" name="Genome Announc.">
        <title>High-Quality Draft Genome Sequence of Desulfovibrio carbinoliphilus FW-101-2B, an Organic Acid-Oxidizing Sulfate-Reducing Bacterium Isolated from Uranium(VI)-Contaminated Groundwater.</title>
        <authorList>
            <person name="Ramsay B.D."/>
            <person name="Hwang C."/>
            <person name="Woo H.L."/>
            <person name="Carroll S.L."/>
            <person name="Lucas S."/>
            <person name="Han J."/>
            <person name="Lapidus A.L."/>
            <person name="Cheng J.F."/>
            <person name="Goodwin L.A."/>
            <person name="Pitluck S."/>
            <person name="Peters L."/>
            <person name="Chertkov O."/>
            <person name="Held B."/>
            <person name="Detter J.C."/>
            <person name="Han C.S."/>
            <person name="Tapia R."/>
            <person name="Land M.L."/>
            <person name="Hauser L.J."/>
            <person name="Kyrpides N.C."/>
            <person name="Ivanova N.N."/>
            <person name="Mikhailova N."/>
            <person name="Pagani I."/>
            <person name="Woyke T."/>
            <person name="Arkin A.P."/>
            <person name="Dehal P."/>
            <person name="Chivian D."/>
            <person name="Criddle C.S."/>
            <person name="Wu W."/>
            <person name="Chakraborty R."/>
            <person name="Hazen T.C."/>
            <person name="Fields M.W."/>
        </authorList>
    </citation>
    <scope>NUCLEOTIDE SEQUENCE [LARGE SCALE GENOMIC DNA]</scope>
    <source>
        <strain evidence="4">FW-101-2B</strain>
    </source>
</reference>
<accession>G7Q650</accession>
<feature type="transmembrane region" description="Helical" evidence="2">
    <location>
        <begin position="32"/>
        <end position="55"/>
    </location>
</feature>
<dbReference type="InterPro" id="IPR012902">
    <property type="entry name" value="N_methyl_site"/>
</dbReference>
<evidence type="ECO:0000313" key="3">
    <source>
        <dbReference type="EMBL" id="EHJ47066.1"/>
    </source>
</evidence>
<dbReference type="HOGENOM" id="CLU_1347065_0_0_7"/>
<protein>
    <recommendedName>
        <fullName evidence="5">Prepilin-type N-terminal cleavage/methylation domain-containing protein</fullName>
    </recommendedName>
</protein>
<dbReference type="EMBL" id="CM001368">
    <property type="protein sequence ID" value="EHJ47066.1"/>
    <property type="molecule type" value="Genomic_DNA"/>
</dbReference>
<evidence type="ECO:0000256" key="1">
    <source>
        <dbReference type="SAM" id="MobiDB-lite"/>
    </source>
</evidence>
<feature type="region of interest" description="Disordered" evidence="1">
    <location>
        <begin position="1"/>
        <end position="27"/>
    </location>
</feature>
<keyword evidence="2" id="KW-0472">Membrane</keyword>
<name>G7Q650_9BACT</name>
<keyword evidence="4" id="KW-1185">Reference proteome</keyword>
<dbReference type="RefSeq" id="WP_009180480.1">
    <property type="nucleotide sequence ID" value="NZ_CM001368.1"/>
</dbReference>
<dbReference type="AlphaFoldDB" id="G7Q650"/>
<proteinExistence type="predicted"/>
<dbReference type="NCBIfam" id="TIGR02532">
    <property type="entry name" value="IV_pilin_GFxxxE"/>
    <property type="match status" value="1"/>
</dbReference>
<evidence type="ECO:0000313" key="4">
    <source>
        <dbReference type="Proteomes" id="UP000004662"/>
    </source>
</evidence>
<dbReference type="OrthoDB" id="38964at213115"/>
<organism evidence="3 4">
    <name type="scientific">Solidesulfovibrio carbinoliphilus subsp. oakridgensis</name>
    <dbReference type="NCBI Taxonomy" id="694327"/>
    <lineage>
        <taxon>Bacteria</taxon>
        <taxon>Pseudomonadati</taxon>
        <taxon>Thermodesulfobacteriota</taxon>
        <taxon>Desulfovibrionia</taxon>
        <taxon>Desulfovibrionales</taxon>
        <taxon>Desulfovibrionaceae</taxon>
        <taxon>Solidesulfovibrio</taxon>
    </lineage>
</organism>
<evidence type="ECO:0000256" key="2">
    <source>
        <dbReference type="SAM" id="Phobius"/>
    </source>
</evidence>
<keyword evidence="2" id="KW-1133">Transmembrane helix</keyword>
<dbReference type="Proteomes" id="UP000004662">
    <property type="component" value="Chromosome"/>
</dbReference>
<gene>
    <name evidence="3" type="ORF">DFW101_1055</name>
</gene>
<dbReference type="Pfam" id="PF07963">
    <property type="entry name" value="N_methyl"/>
    <property type="match status" value="1"/>
</dbReference>
<sequence>MPTSRTGRGHQRHAPVPEEGQGYGPDPSQSGFTLLELTIALTLGALLLSAAYASFHAAMAGRDRTQRALEPLMRARYVFASLSRDLLRLHEECTDKDFACEEHSCLFPILDPHGEKIFIRYAFIDGELRRERFAPGERAPDAAAPAATSVVAGNLSQVMFYTHKALLTKDKWFPRLVDLDLDFGRGTQRQERYSHAVYLETTPHDATSN</sequence>